<protein>
    <submittedName>
        <fullName evidence="1">Uncharacterized protein</fullName>
    </submittedName>
</protein>
<name>A0A821LVC8_9NEOP</name>
<sequence length="162" mass="18224">MLLFILRVAVANLEQIKYEYRVREETSRPTCHASAVQPRVHTRGETAVGLLVFEFPFRSPHPASSLQPSTKLAVVRIISYSYFRKTENRESYRVCAGRGGVQYARGCRHTRSLAQTRGGAPRFLCVETEVGLHVPSEDIHFALLQSPLAASLRARTCASWYS</sequence>
<dbReference type="Proteomes" id="UP000663880">
    <property type="component" value="Unassembled WGS sequence"/>
</dbReference>
<comment type="caution">
    <text evidence="1">The sequence shown here is derived from an EMBL/GenBank/DDBJ whole genome shotgun (WGS) entry which is preliminary data.</text>
</comment>
<proteinExistence type="predicted"/>
<reference evidence="1" key="1">
    <citation type="submission" date="2021-02" db="EMBL/GenBank/DDBJ databases">
        <authorList>
            <person name="Steward A R."/>
        </authorList>
    </citation>
    <scope>NUCLEOTIDE SEQUENCE</scope>
</reference>
<evidence type="ECO:0000313" key="1">
    <source>
        <dbReference type="EMBL" id="CAF4757022.1"/>
    </source>
</evidence>
<accession>A0A821LVC8</accession>
<evidence type="ECO:0000313" key="2">
    <source>
        <dbReference type="Proteomes" id="UP000663880"/>
    </source>
</evidence>
<gene>
    <name evidence="1" type="ORF">PMACD_LOCUS1065</name>
</gene>
<keyword evidence="2" id="KW-1185">Reference proteome</keyword>
<organism evidence="1 2">
    <name type="scientific">Pieris macdunnoughi</name>
    <dbReference type="NCBI Taxonomy" id="345717"/>
    <lineage>
        <taxon>Eukaryota</taxon>
        <taxon>Metazoa</taxon>
        <taxon>Ecdysozoa</taxon>
        <taxon>Arthropoda</taxon>
        <taxon>Hexapoda</taxon>
        <taxon>Insecta</taxon>
        <taxon>Pterygota</taxon>
        <taxon>Neoptera</taxon>
        <taxon>Endopterygota</taxon>
        <taxon>Lepidoptera</taxon>
        <taxon>Glossata</taxon>
        <taxon>Ditrysia</taxon>
        <taxon>Papilionoidea</taxon>
        <taxon>Pieridae</taxon>
        <taxon>Pierinae</taxon>
        <taxon>Pieris</taxon>
    </lineage>
</organism>
<dbReference type="EMBL" id="CAJOBZ010000002">
    <property type="protein sequence ID" value="CAF4757022.1"/>
    <property type="molecule type" value="Genomic_DNA"/>
</dbReference>
<dbReference type="AlphaFoldDB" id="A0A821LVC8"/>